<evidence type="ECO:0000313" key="2">
    <source>
        <dbReference type="Proteomes" id="UP001062846"/>
    </source>
</evidence>
<accession>A0ACC0N8Z0</accession>
<protein>
    <submittedName>
        <fullName evidence="1">Uncharacterized protein</fullName>
    </submittedName>
</protein>
<name>A0ACC0N8Z0_RHOML</name>
<proteinExistence type="predicted"/>
<dbReference type="Proteomes" id="UP001062846">
    <property type="component" value="Chromosome 6"/>
</dbReference>
<evidence type="ECO:0000313" key="1">
    <source>
        <dbReference type="EMBL" id="KAI8549772.1"/>
    </source>
</evidence>
<gene>
    <name evidence="1" type="ORF">RHMOL_Rhmol06G0051300</name>
</gene>
<keyword evidence="2" id="KW-1185">Reference proteome</keyword>
<sequence>MEVEICSIEIQSEPSIADRAVLRTFELSDYASDGLDLISTINDRESFIAEMRSEPLDTRSDDSKHFLNFGLVLCNRAVLRTFELSDCASDGSDIISTINDRESFIAEMRSEPLDTRSDDSEHFLNFGLVLCSRAVLRTFEPSDCAFDGSDLISTINDRESFIAEMRSEPSDTRSNDSKATNTVLRIPLHTAPSPTPHFSSKFQPPNNNFLYPFHNNEYSSTTKSTLFLDPPPNPDFGSLIF</sequence>
<reference evidence="1" key="1">
    <citation type="submission" date="2022-02" db="EMBL/GenBank/DDBJ databases">
        <title>Plant Genome Project.</title>
        <authorList>
            <person name="Zhang R.-G."/>
        </authorList>
    </citation>
    <scope>NUCLEOTIDE SEQUENCE</scope>
    <source>
        <strain evidence="1">AT1</strain>
    </source>
</reference>
<organism evidence="1 2">
    <name type="scientific">Rhododendron molle</name>
    <name type="common">Chinese azalea</name>
    <name type="synonym">Azalea mollis</name>
    <dbReference type="NCBI Taxonomy" id="49168"/>
    <lineage>
        <taxon>Eukaryota</taxon>
        <taxon>Viridiplantae</taxon>
        <taxon>Streptophyta</taxon>
        <taxon>Embryophyta</taxon>
        <taxon>Tracheophyta</taxon>
        <taxon>Spermatophyta</taxon>
        <taxon>Magnoliopsida</taxon>
        <taxon>eudicotyledons</taxon>
        <taxon>Gunneridae</taxon>
        <taxon>Pentapetalae</taxon>
        <taxon>asterids</taxon>
        <taxon>Ericales</taxon>
        <taxon>Ericaceae</taxon>
        <taxon>Ericoideae</taxon>
        <taxon>Rhodoreae</taxon>
        <taxon>Rhododendron</taxon>
    </lineage>
</organism>
<dbReference type="EMBL" id="CM046393">
    <property type="protein sequence ID" value="KAI8549772.1"/>
    <property type="molecule type" value="Genomic_DNA"/>
</dbReference>
<comment type="caution">
    <text evidence="1">The sequence shown here is derived from an EMBL/GenBank/DDBJ whole genome shotgun (WGS) entry which is preliminary data.</text>
</comment>